<name>A0ACA9M181_9GLOM</name>
<sequence length="324" mass="37771">MFPIFNIHNVLLLVLFIISASIYDNFRHVNLEVIQSFLLENIQYIFIFVCQFILWYKTGKTEKAISALSDEIYKLHKTFQTETEKKEKAISALSDNIYRTLETEIKKIETDILTLGETFKTDAKKAENDISIFKNDVSKMSETSQNETKKIEKEIKNDIKQIRETFQIKVKTIEKYISILNVNVNQICETFQTGTKKVEKDILALKNDISKIRESGQKHSYQGSNLSLTTNRISTIQNSDYSDIETLRTDFKALVVQRSKRETRGYFTSMLRALTVETNLTFSCMYTFYKGTTKKPRTTTLGKLREWVNNEKQNNNNLSSFYLH</sequence>
<evidence type="ECO:0000313" key="2">
    <source>
        <dbReference type="Proteomes" id="UP000789366"/>
    </source>
</evidence>
<gene>
    <name evidence="1" type="ORF">SPELUC_LOCUS5328</name>
</gene>
<accession>A0ACA9M181</accession>
<evidence type="ECO:0000313" key="1">
    <source>
        <dbReference type="EMBL" id="CAG8554143.1"/>
    </source>
</evidence>
<organism evidence="1 2">
    <name type="scientific">Cetraspora pellucida</name>
    <dbReference type="NCBI Taxonomy" id="1433469"/>
    <lineage>
        <taxon>Eukaryota</taxon>
        <taxon>Fungi</taxon>
        <taxon>Fungi incertae sedis</taxon>
        <taxon>Mucoromycota</taxon>
        <taxon>Glomeromycotina</taxon>
        <taxon>Glomeromycetes</taxon>
        <taxon>Diversisporales</taxon>
        <taxon>Gigasporaceae</taxon>
        <taxon>Cetraspora</taxon>
    </lineage>
</organism>
<keyword evidence="2" id="KW-1185">Reference proteome</keyword>
<dbReference type="Proteomes" id="UP000789366">
    <property type="component" value="Unassembled WGS sequence"/>
</dbReference>
<reference evidence="1" key="1">
    <citation type="submission" date="2021-06" db="EMBL/GenBank/DDBJ databases">
        <authorList>
            <person name="Kallberg Y."/>
            <person name="Tangrot J."/>
            <person name="Rosling A."/>
        </authorList>
    </citation>
    <scope>NUCLEOTIDE SEQUENCE</scope>
    <source>
        <strain evidence="1">28 12/20/2015</strain>
    </source>
</reference>
<proteinExistence type="predicted"/>
<comment type="caution">
    <text evidence="1">The sequence shown here is derived from an EMBL/GenBank/DDBJ whole genome shotgun (WGS) entry which is preliminary data.</text>
</comment>
<dbReference type="EMBL" id="CAJVPW010005384">
    <property type="protein sequence ID" value="CAG8554143.1"/>
    <property type="molecule type" value="Genomic_DNA"/>
</dbReference>
<protein>
    <submittedName>
        <fullName evidence="1">15455_t:CDS:1</fullName>
    </submittedName>
</protein>